<keyword evidence="5" id="KW-0378">Hydrolase</keyword>
<dbReference type="SUPFAM" id="SSF116734">
    <property type="entry name" value="DNA methylase specificity domain"/>
    <property type="match status" value="2"/>
</dbReference>
<name>A0A7W3SS94_9BACL</name>
<evidence type="ECO:0000256" key="2">
    <source>
        <dbReference type="ARBA" id="ARBA00022747"/>
    </source>
</evidence>
<organism evidence="5 6">
    <name type="scientific">Fontibacillus solani</name>
    <dbReference type="NCBI Taxonomy" id="1572857"/>
    <lineage>
        <taxon>Bacteria</taxon>
        <taxon>Bacillati</taxon>
        <taxon>Bacillota</taxon>
        <taxon>Bacilli</taxon>
        <taxon>Bacillales</taxon>
        <taxon>Paenibacillaceae</taxon>
        <taxon>Fontibacillus</taxon>
    </lineage>
</organism>
<comment type="caution">
    <text evidence="5">The sequence shown here is derived from an EMBL/GenBank/DDBJ whole genome shotgun (WGS) entry which is preliminary data.</text>
</comment>
<reference evidence="5 6" key="1">
    <citation type="submission" date="2020-08" db="EMBL/GenBank/DDBJ databases">
        <title>Genomic Encyclopedia of Type Strains, Phase III (KMG-III): the genomes of soil and plant-associated and newly described type strains.</title>
        <authorList>
            <person name="Whitman W."/>
        </authorList>
    </citation>
    <scope>NUCLEOTIDE SEQUENCE [LARGE SCALE GENOMIC DNA]</scope>
    <source>
        <strain evidence="5 6">CECT 8693</strain>
    </source>
</reference>
<keyword evidence="3" id="KW-0238">DNA-binding</keyword>
<dbReference type="GO" id="GO:0009307">
    <property type="term" value="P:DNA restriction-modification system"/>
    <property type="evidence" value="ECO:0007669"/>
    <property type="project" value="UniProtKB-KW"/>
</dbReference>
<dbReference type="Gene3D" id="3.90.220.20">
    <property type="entry name" value="DNA methylase specificity domains"/>
    <property type="match status" value="2"/>
</dbReference>
<comment type="similarity">
    <text evidence="1">Belongs to the type-I restriction system S methylase family.</text>
</comment>
<dbReference type="Proteomes" id="UP000567067">
    <property type="component" value="Unassembled WGS sequence"/>
</dbReference>
<evidence type="ECO:0000313" key="5">
    <source>
        <dbReference type="EMBL" id="MBA9085103.1"/>
    </source>
</evidence>
<keyword evidence="6" id="KW-1185">Reference proteome</keyword>
<keyword evidence="2" id="KW-0680">Restriction system</keyword>
<sequence>MLTKRKIGDFVRIKHGFPFLGEHFTDEGKYIVLTPGNFFEAGGFKHTPGKEKYYDAAFPEEYLCSEGDLIVAMTQQAEGLLGSTAIVPESGTFLHNQRIGLISWDETLSEKMYIYYLFMTDLVRQQIRRTASGSKVKHTSPERIYDVAVWIPDDIKIQKRISRTLENIDHKISLNKAINAELENTAKLLYDYWFIQFEFPDENGKPYRSSGGPMEYNTQLKREIPKGWDVRTLGRVLKEIESGKRPVGGALQSGIPSIGAENIESLGVHDFRKEKYISQDFFSNMRKGVVKSGDVLLYKDGAYSGKASMALDGFPHQNCAVNEHVFILRTNNDLPSQFFLYLFLKRPENYNKLNAIASSKAAQPGLNQDQLNSVNVPIPPRELILLFDRTISPMMHKIASCANQSKYLNVLRDFLLPLLMNGQVTVPMAEVEQAPVATAEQSETTS</sequence>
<evidence type="ECO:0000313" key="6">
    <source>
        <dbReference type="Proteomes" id="UP000567067"/>
    </source>
</evidence>
<dbReference type="RefSeq" id="WP_182535036.1">
    <property type="nucleotide sequence ID" value="NZ_JACJIP010000007.1"/>
</dbReference>
<dbReference type="Pfam" id="PF01420">
    <property type="entry name" value="Methylase_S"/>
    <property type="match status" value="2"/>
</dbReference>
<protein>
    <submittedName>
        <fullName evidence="5">Type I restriction enzyme S subunit</fullName>
        <ecNumber evidence="5">3.1.21.3</ecNumber>
    </submittedName>
</protein>
<feature type="domain" description="Type I restriction modification DNA specificity" evidence="4">
    <location>
        <begin position="225"/>
        <end position="382"/>
    </location>
</feature>
<dbReference type="GO" id="GO:0003677">
    <property type="term" value="F:DNA binding"/>
    <property type="evidence" value="ECO:0007669"/>
    <property type="project" value="UniProtKB-KW"/>
</dbReference>
<dbReference type="InterPro" id="IPR044946">
    <property type="entry name" value="Restrct_endonuc_typeI_TRD_sf"/>
</dbReference>
<dbReference type="PANTHER" id="PTHR30408">
    <property type="entry name" value="TYPE-1 RESTRICTION ENZYME ECOKI SPECIFICITY PROTEIN"/>
    <property type="match status" value="1"/>
</dbReference>
<dbReference type="GO" id="GO:0009035">
    <property type="term" value="F:type I site-specific deoxyribonuclease activity"/>
    <property type="evidence" value="ECO:0007669"/>
    <property type="project" value="UniProtKB-EC"/>
</dbReference>
<evidence type="ECO:0000256" key="1">
    <source>
        <dbReference type="ARBA" id="ARBA00010923"/>
    </source>
</evidence>
<dbReference type="InterPro" id="IPR000055">
    <property type="entry name" value="Restrct_endonuc_typeI_TRD"/>
</dbReference>
<dbReference type="EMBL" id="JACJIP010000007">
    <property type="protein sequence ID" value="MBA9085103.1"/>
    <property type="molecule type" value="Genomic_DNA"/>
</dbReference>
<feature type="domain" description="Type I restriction modification DNA specificity" evidence="4">
    <location>
        <begin position="4"/>
        <end position="184"/>
    </location>
</feature>
<dbReference type="EC" id="3.1.21.3" evidence="5"/>
<proteinExistence type="inferred from homology"/>
<gene>
    <name evidence="5" type="ORF">FHR92_001565</name>
</gene>
<dbReference type="PANTHER" id="PTHR30408:SF13">
    <property type="entry name" value="TYPE I RESTRICTION ENZYME HINDI SPECIFICITY SUBUNIT"/>
    <property type="match status" value="1"/>
</dbReference>
<dbReference type="CDD" id="cd17278">
    <property type="entry name" value="RMtype1_S_LdeBORF1052P-TRD2-CR2"/>
    <property type="match status" value="1"/>
</dbReference>
<dbReference type="AlphaFoldDB" id="A0A7W3SS94"/>
<dbReference type="InterPro" id="IPR052021">
    <property type="entry name" value="Type-I_RS_S_subunit"/>
</dbReference>
<evidence type="ECO:0000259" key="4">
    <source>
        <dbReference type="Pfam" id="PF01420"/>
    </source>
</evidence>
<accession>A0A7W3SS94</accession>
<evidence type="ECO:0000256" key="3">
    <source>
        <dbReference type="ARBA" id="ARBA00023125"/>
    </source>
</evidence>